<dbReference type="AlphaFoldDB" id="A0A9X2KW83"/>
<organism evidence="1 2">
    <name type="scientific">Christiangramia oceanisediminis</name>
    <dbReference type="NCBI Taxonomy" id="2920386"/>
    <lineage>
        <taxon>Bacteria</taxon>
        <taxon>Pseudomonadati</taxon>
        <taxon>Bacteroidota</taxon>
        <taxon>Flavobacteriia</taxon>
        <taxon>Flavobacteriales</taxon>
        <taxon>Flavobacteriaceae</taxon>
        <taxon>Christiangramia</taxon>
    </lineage>
</organism>
<sequence>MQIYDPIGVYKAKKEDAKKLKVDLGIILPSEFDSEEKKYRVMILDAIDISNGGHNGMFLAIRIENKEKQEVGDLSNGKYPVVNEVKFDLPIEEFEASVEKSHVIIFHSNNFTLKGNEAVVQNARDFVKNHGYNTDVVFGRSETQKEIIYQPETAGGGILVGTGG</sequence>
<evidence type="ECO:0000313" key="1">
    <source>
        <dbReference type="EMBL" id="MCP9199034.1"/>
    </source>
</evidence>
<accession>A0A9X2KW83</accession>
<dbReference type="EMBL" id="JANCNS010000001">
    <property type="protein sequence ID" value="MCP9199034.1"/>
    <property type="molecule type" value="Genomic_DNA"/>
</dbReference>
<dbReference type="Proteomes" id="UP001155280">
    <property type="component" value="Unassembled WGS sequence"/>
</dbReference>
<comment type="caution">
    <text evidence="1">The sequence shown here is derived from an EMBL/GenBank/DDBJ whole genome shotgun (WGS) entry which is preliminary data.</text>
</comment>
<keyword evidence="2" id="KW-1185">Reference proteome</keyword>
<dbReference type="RefSeq" id="WP_241549347.1">
    <property type="nucleotide sequence ID" value="NZ_JANCNS010000001.1"/>
</dbReference>
<evidence type="ECO:0000313" key="2">
    <source>
        <dbReference type="Proteomes" id="UP001155280"/>
    </source>
</evidence>
<name>A0A9X2KW83_9FLAO</name>
<gene>
    <name evidence="1" type="ORF">MKO06_03885</name>
</gene>
<reference evidence="1" key="1">
    <citation type="submission" date="2022-07" db="EMBL/GenBank/DDBJ databases">
        <title>Gramela sediminis sp. nov., isolated from deep-sea sediment of the Indian Ocean.</title>
        <authorList>
            <person name="Shi H."/>
        </authorList>
    </citation>
    <scope>NUCLEOTIDE SEQUENCE</scope>
    <source>
        <strain evidence="1">GC03-9</strain>
    </source>
</reference>
<proteinExistence type="predicted"/>
<protein>
    <submittedName>
        <fullName evidence="1">Uncharacterized protein</fullName>
    </submittedName>
</protein>